<feature type="compositionally biased region" description="Polar residues" evidence="1">
    <location>
        <begin position="1"/>
        <end position="16"/>
    </location>
</feature>
<dbReference type="OrthoDB" id="4325673at2"/>
<evidence type="ECO:0000313" key="2">
    <source>
        <dbReference type="EMBL" id="AZQ74259.1"/>
    </source>
</evidence>
<name>A0A3Q9G2R8_STRLT</name>
<evidence type="ECO:0000256" key="1">
    <source>
        <dbReference type="SAM" id="MobiDB-lite"/>
    </source>
</evidence>
<reference evidence="2 3" key="1">
    <citation type="submission" date="2018-12" db="EMBL/GenBank/DDBJ databases">
        <title>The whole draft genome of Streptomyce luteoverticillatus CGMCC 15060.</title>
        <authorList>
            <person name="Feng Z."/>
            <person name="Chen G."/>
            <person name="Zhang J."/>
            <person name="Zhu H."/>
            <person name="Yu X."/>
            <person name="Zhang W."/>
            <person name="Zhang X."/>
        </authorList>
    </citation>
    <scope>NUCLEOTIDE SEQUENCE [LARGE SCALE GENOMIC DNA]</scope>
    <source>
        <strain evidence="2 3">CGMCC 15060</strain>
    </source>
</reference>
<gene>
    <name evidence="2" type="ORF">EKH77_26300</name>
</gene>
<proteinExistence type="predicted"/>
<protein>
    <submittedName>
        <fullName evidence="2">Uncharacterized protein</fullName>
    </submittedName>
</protein>
<dbReference type="EMBL" id="CP034587">
    <property type="protein sequence ID" value="AZQ74259.1"/>
    <property type="molecule type" value="Genomic_DNA"/>
</dbReference>
<organism evidence="2 3">
    <name type="scientific">Streptomyces luteoverticillatus</name>
    <name type="common">Streptoverticillium luteoverticillatus</name>
    <dbReference type="NCBI Taxonomy" id="66425"/>
    <lineage>
        <taxon>Bacteria</taxon>
        <taxon>Bacillati</taxon>
        <taxon>Actinomycetota</taxon>
        <taxon>Actinomycetes</taxon>
        <taxon>Kitasatosporales</taxon>
        <taxon>Streptomycetaceae</taxon>
        <taxon>Streptomyces</taxon>
    </lineage>
</organism>
<sequence length="107" mass="11344">MSTYNFHGNVSGQSNFGDHGRIEVHHGQSPAEALRLAGELVRRLRAESPGLAEPADLVRGELARADAEGRSVDRGRVRQWLELITTGVAAGSGSLALAQDLGRALGM</sequence>
<accession>A0A3Q9G2R8</accession>
<dbReference type="RefSeq" id="WP_126916762.1">
    <property type="nucleotide sequence ID" value="NZ_CP034587.1"/>
</dbReference>
<dbReference type="Proteomes" id="UP000267900">
    <property type="component" value="Chromosome"/>
</dbReference>
<keyword evidence="3" id="KW-1185">Reference proteome</keyword>
<feature type="region of interest" description="Disordered" evidence="1">
    <location>
        <begin position="1"/>
        <end position="29"/>
    </location>
</feature>
<evidence type="ECO:0000313" key="3">
    <source>
        <dbReference type="Proteomes" id="UP000267900"/>
    </source>
</evidence>
<dbReference type="AlphaFoldDB" id="A0A3Q9G2R8"/>